<evidence type="ECO:0008006" key="4">
    <source>
        <dbReference type="Google" id="ProtNLM"/>
    </source>
</evidence>
<protein>
    <recommendedName>
        <fullName evidence="4">Cell wall anchor protein</fullName>
    </recommendedName>
</protein>
<evidence type="ECO:0000313" key="2">
    <source>
        <dbReference type="EMBL" id="KJL27195.1"/>
    </source>
</evidence>
<dbReference type="Proteomes" id="UP000033448">
    <property type="component" value="Unassembled WGS sequence"/>
</dbReference>
<reference evidence="2 3" key="1">
    <citation type="submission" date="2015-02" db="EMBL/GenBank/DDBJ databases">
        <title>Draft genome sequences of ten Microbacterium spp. with emphasis on heavy metal contaminated environments.</title>
        <authorList>
            <person name="Corretto E."/>
        </authorList>
    </citation>
    <scope>NUCLEOTIDE SEQUENCE [LARGE SCALE GENOMIC DNA]</scope>
    <source>
        <strain evidence="2 3">DSM 23848</strain>
    </source>
</reference>
<dbReference type="RefSeq" id="WP_045249397.1">
    <property type="nucleotide sequence ID" value="NZ_JYIT01000057.1"/>
</dbReference>
<feature type="transmembrane region" description="Helical" evidence="1">
    <location>
        <begin position="51"/>
        <end position="71"/>
    </location>
</feature>
<proteinExistence type="predicted"/>
<dbReference type="InterPro" id="IPR025238">
    <property type="entry name" value="DUF4184"/>
</dbReference>
<keyword evidence="1" id="KW-0472">Membrane</keyword>
<keyword evidence="3" id="KW-1185">Reference proteome</keyword>
<sequence>MPFTPSHAIVALPFIRTPFVPAAVAIGAMAPDLPLFTRGAIVGYDVTHDLRWLPVTVGVALILLLIWRVLLRPAARMLAPRFLAQRLPAEWDRGGRAALEETFGTPLRTLLLLVALALGIVSHILWDAFTHEGRGGVALIPALDRSWGLLPGYKWLQYASGIGGLAVLAVAGAVWLRRRVPAAADTAPLALRLTWWVSLPAFLLAAACIGLALYGPLTPEFTVQHLAYRTLPFAVGIWGALSLILVSVLRGRRRRSAESRAEPPR</sequence>
<dbReference type="PATRIC" id="fig|582680.7.peg.685"/>
<dbReference type="Pfam" id="PF13803">
    <property type="entry name" value="DUF4184"/>
    <property type="match status" value="1"/>
</dbReference>
<gene>
    <name evidence="2" type="ORF">RL72_00663</name>
</gene>
<keyword evidence="1" id="KW-0812">Transmembrane</keyword>
<evidence type="ECO:0000313" key="3">
    <source>
        <dbReference type="Proteomes" id="UP000033448"/>
    </source>
</evidence>
<feature type="transmembrane region" description="Helical" evidence="1">
    <location>
        <begin position="226"/>
        <end position="249"/>
    </location>
</feature>
<feature type="transmembrane region" description="Helical" evidence="1">
    <location>
        <begin position="155"/>
        <end position="177"/>
    </location>
</feature>
<organism evidence="2 3">
    <name type="scientific">Microbacterium azadirachtae</name>
    <dbReference type="NCBI Taxonomy" id="582680"/>
    <lineage>
        <taxon>Bacteria</taxon>
        <taxon>Bacillati</taxon>
        <taxon>Actinomycetota</taxon>
        <taxon>Actinomycetes</taxon>
        <taxon>Micrococcales</taxon>
        <taxon>Microbacteriaceae</taxon>
        <taxon>Microbacterium</taxon>
    </lineage>
</organism>
<feature type="transmembrane region" description="Helical" evidence="1">
    <location>
        <begin position="189"/>
        <end position="214"/>
    </location>
</feature>
<accession>A0A0F0L4G7</accession>
<keyword evidence="1" id="KW-1133">Transmembrane helix</keyword>
<comment type="caution">
    <text evidence="2">The sequence shown here is derived from an EMBL/GenBank/DDBJ whole genome shotgun (WGS) entry which is preliminary data.</text>
</comment>
<name>A0A0F0L4G7_9MICO</name>
<dbReference type="AlphaFoldDB" id="A0A0F0L4G7"/>
<evidence type="ECO:0000256" key="1">
    <source>
        <dbReference type="SAM" id="Phobius"/>
    </source>
</evidence>
<dbReference type="EMBL" id="JYIT01000057">
    <property type="protein sequence ID" value="KJL27195.1"/>
    <property type="molecule type" value="Genomic_DNA"/>
</dbReference>
<dbReference type="OrthoDB" id="8481923at2"/>
<feature type="transmembrane region" description="Helical" evidence="1">
    <location>
        <begin position="109"/>
        <end position="126"/>
    </location>
</feature>